<proteinExistence type="predicted"/>
<comment type="caution">
    <text evidence="1">The sequence shown here is derived from an EMBL/GenBank/DDBJ whole genome shotgun (WGS) entry which is preliminary data.</text>
</comment>
<dbReference type="Proteomes" id="UP000077701">
    <property type="component" value="Unassembled WGS sequence"/>
</dbReference>
<protein>
    <submittedName>
        <fullName evidence="1">Uncharacterized protein</fullName>
    </submittedName>
</protein>
<keyword evidence="2" id="KW-1185">Reference proteome</keyword>
<dbReference type="AlphaFoldDB" id="A0A171DN42"/>
<dbReference type="Pfam" id="PF20062">
    <property type="entry name" value="DUF6461"/>
    <property type="match status" value="1"/>
</dbReference>
<name>A0A171DN42_9ACTN</name>
<gene>
    <name evidence="1" type="ORF">PS9374_06164</name>
</gene>
<sequence>MSGATAAAYEWLYREFTDGVDETWLYATFVQGLSPQEALRRIGVAPGPLEDSGFGVAAYAARGGTVLIECGWAGIIYDMAGRLSAGTSAAAVIATVKREDFAYCVDGRLVTTFDLYSYSLREGSDPDRLHAEVEDLGLNDGDPLEFPDDPISRALALAERATGVHLSAARYGGPALIGSTDHLEPYR</sequence>
<dbReference type="OrthoDB" id="4460129at2"/>
<dbReference type="RefSeq" id="WP_068902738.1">
    <property type="nucleotide sequence ID" value="NZ_BDCX01000017.1"/>
</dbReference>
<accession>A0A171DN42</accession>
<dbReference type="EMBL" id="BDCX01000017">
    <property type="protein sequence ID" value="GAT70482.1"/>
    <property type="molecule type" value="Genomic_DNA"/>
</dbReference>
<evidence type="ECO:0000313" key="2">
    <source>
        <dbReference type="Proteomes" id="UP000077701"/>
    </source>
</evidence>
<dbReference type="InterPro" id="IPR045592">
    <property type="entry name" value="DUF6461"/>
</dbReference>
<reference evidence="1 2" key="1">
    <citation type="journal article" date="2016" name="Genome Announc.">
        <title>Draft Genome Sequence of Planomonospora sphaerica JCM9374, a Rare Actinomycete.</title>
        <authorList>
            <person name="Dohra H."/>
            <person name="Suzuki T."/>
            <person name="Inoue Y."/>
            <person name="Kodani S."/>
        </authorList>
    </citation>
    <scope>NUCLEOTIDE SEQUENCE [LARGE SCALE GENOMIC DNA]</scope>
    <source>
        <strain evidence="1 2">JCM 9374</strain>
    </source>
</reference>
<evidence type="ECO:0000313" key="1">
    <source>
        <dbReference type="EMBL" id="GAT70482.1"/>
    </source>
</evidence>
<organism evidence="1 2">
    <name type="scientific">Planomonospora sphaerica</name>
    <dbReference type="NCBI Taxonomy" id="161355"/>
    <lineage>
        <taxon>Bacteria</taxon>
        <taxon>Bacillati</taxon>
        <taxon>Actinomycetota</taxon>
        <taxon>Actinomycetes</taxon>
        <taxon>Streptosporangiales</taxon>
        <taxon>Streptosporangiaceae</taxon>
        <taxon>Planomonospora</taxon>
    </lineage>
</organism>
<reference evidence="2" key="2">
    <citation type="submission" date="2016-04" db="EMBL/GenBank/DDBJ databases">
        <title>Planomonospora sphaerica JCM9374 whole genome shotgun sequence.</title>
        <authorList>
            <person name="Suzuki T."/>
            <person name="Dohra H."/>
            <person name="Kodani S."/>
        </authorList>
    </citation>
    <scope>NUCLEOTIDE SEQUENCE [LARGE SCALE GENOMIC DNA]</scope>
    <source>
        <strain evidence="2">JCM 9374</strain>
    </source>
</reference>